<dbReference type="AlphaFoldDB" id="A0A2H0UEE3"/>
<organism evidence="1 2">
    <name type="scientific">Candidatus Kaiserbacteria bacterium CG10_big_fil_rev_8_21_14_0_10_47_16</name>
    <dbReference type="NCBI Taxonomy" id="1974608"/>
    <lineage>
        <taxon>Bacteria</taxon>
        <taxon>Candidatus Kaiseribacteriota</taxon>
    </lineage>
</organism>
<sequence>MAQNRMAPGSKTLVILFFILLALSVAIAYYEYFIARNFELFYDDYGEAAQAESYNVDLQIYKN</sequence>
<evidence type="ECO:0000313" key="2">
    <source>
        <dbReference type="Proteomes" id="UP000229344"/>
    </source>
</evidence>
<gene>
    <name evidence="1" type="ORF">COU16_01045</name>
</gene>
<dbReference type="Proteomes" id="UP000229344">
    <property type="component" value="Unassembled WGS sequence"/>
</dbReference>
<evidence type="ECO:0000313" key="1">
    <source>
        <dbReference type="EMBL" id="PIR84757.1"/>
    </source>
</evidence>
<proteinExistence type="predicted"/>
<accession>A0A2H0UEE3</accession>
<comment type="caution">
    <text evidence="1">The sequence shown here is derived from an EMBL/GenBank/DDBJ whole genome shotgun (WGS) entry which is preliminary data.</text>
</comment>
<dbReference type="EMBL" id="PFBI01000004">
    <property type="protein sequence ID" value="PIR84757.1"/>
    <property type="molecule type" value="Genomic_DNA"/>
</dbReference>
<protein>
    <submittedName>
        <fullName evidence="1">Uncharacterized protein</fullName>
    </submittedName>
</protein>
<reference evidence="2" key="1">
    <citation type="submission" date="2017-09" db="EMBL/GenBank/DDBJ databases">
        <title>Depth-based differentiation of microbial function through sediment-hosted aquifers and enrichment of novel symbionts in the deep terrestrial subsurface.</title>
        <authorList>
            <person name="Probst A.J."/>
            <person name="Ladd B."/>
            <person name="Jarett J.K."/>
            <person name="Geller-Mcgrath D.E."/>
            <person name="Sieber C.M.K."/>
            <person name="Emerson J.B."/>
            <person name="Anantharaman K."/>
            <person name="Thomas B.C."/>
            <person name="Malmstrom R."/>
            <person name="Stieglmeier M."/>
            <person name="Klingl A."/>
            <person name="Woyke T."/>
            <person name="Ryan C.M."/>
            <person name="Banfield J.F."/>
        </authorList>
    </citation>
    <scope>NUCLEOTIDE SEQUENCE [LARGE SCALE GENOMIC DNA]</scope>
</reference>
<name>A0A2H0UEE3_9BACT</name>